<dbReference type="Proteomes" id="UP000273143">
    <property type="component" value="Chromosome"/>
</dbReference>
<sequence>MAAIMATLRLLYDDNKIKPIIALEAITCGALSLCITS</sequence>
<keyword evidence="2" id="KW-1185">Reference proteome</keyword>
<accession>A0A3Q9JL05</accession>
<evidence type="ECO:0000313" key="2">
    <source>
        <dbReference type="Proteomes" id="UP000273143"/>
    </source>
</evidence>
<dbReference type="EMBL" id="CP029822">
    <property type="protein sequence ID" value="AZS49977.1"/>
    <property type="molecule type" value="Genomic_DNA"/>
</dbReference>
<proteinExistence type="predicted"/>
<dbReference type="AlphaFoldDB" id="A0A3Q9JL05"/>
<name>A0A3Q9JL05_9GAMM</name>
<gene>
    <name evidence="1" type="ORF">DM558_03935</name>
</gene>
<evidence type="ECO:0000313" key="1">
    <source>
        <dbReference type="EMBL" id="AZS49977.1"/>
    </source>
</evidence>
<reference evidence="2" key="1">
    <citation type="submission" date="2018-06" db="EMBL/GenBank/DDBJ databases">
        <title>Complete genome of Pseudomonas insecticola strain QZS01.</title>
        <authorList>
            <person name="Wang J."/>
            <person name="Su Q."/>
        </authorList>
    </citation>
    <scope>NUCLEOTIDE SEQUENCE [LARGE SCALE GENOMIC DNA]</scope>
    <source>
        <strain evidence="2">QZS01</strain>
    </source>
</reference>
<dbReference type="Pfam" id="PF05106">
    <property type="entry name" value="Phage_holin_3_1"/>
    <property type="match status" value="1"/>
</dbReference>
<dbReference type="InterPro" id="IPR006481">
    <property type="entry name" value="Phage_lambda_GpS_holin"/>
</dbReference>
<protein>
    <submittedName>
        <fullName evidence="1">Uncharacterized protein</fullName>
    </submittedName>
</protein>
<dbReference type="KEGG" id="emo:DM558_03935"/>
<organism evidence="1 2">
    <name type="scientific">Entomomonas moraniae</name>
    <dbReference type="NCBI Taxonomy" id="2213226"/>
    <lineage>
        <taxon>Bacteria</taxon>
        <taxon>Pseudomonadati</taxon>
        <taxon>Pseudomonadota</taxon>
        <taxon>Gammaproteobacteria</taxon>
        <taxon>Pseudomonadales</taxon>
        <taxon>Pseudomonadaceae</taxon>
        <taxon>Entomomonas</taxon>
    </lineage>
</organism>